<sequence>LNNWLSVNTNPWYKLANGGLTPSFNWSGADLVADVKISATSSKSLQKLWIPNSLASSICFIKRLRMFSDSARALLYLSSKSLYLSVIFCISVFKDSISLSLSFGVDSPTASVLNLRLRCNPK</sequence>
<proteinExistence type="predicted"/>
<evidence type="ECO:0000313" key="1">
    <source>
        <dbReference type="WBParaSite" id="SCUD_0002326901-mRNA-1"/>
    </source>
</evidence>
<organism evidence="1">
    <name type="scientific">Schistosoma curassoni</name>
    <dbReference type="NCBI Taxonomy" id="6186"/>
    <lineage>
        <taxon>Eukaryota</taxon>
        <taxon>Metazoa</taxon>
        <taxon>Spiralia</taxon>
        <taxon>Lophotrochozoa</taxon>
        <taxon>Platyhelminthes</taxon>
        <taxon>Trematoda</taxon>
        <taxon>Digenea</taxon>
        <taxon>Strigeidida</taxon>
        <taxon>Schistosomatoidea</taxon>
        <taxon>Schistosomatidae</taxon>
        <taxon>Schistosoma</taxon>
    </lineage>
</organism>
<dbReference type="AlphaFoldDB" id="A0A183L7E6"/>
<protein>
    <submittedName>
        <fullName evidence="1">Neur_chan_LBD domain-containing protein</fullName>
    </submittedName>
</protein>
<name>A0A183L7E6_9TREM</name>
<reference evidence="1" key="1">
    <citation type="submission" date="2016-06" db="UniProtKB">
        <authorList>
            <consortium name="WormBaseParasite"/>
        </authorList>
    </citation>
    <scope>IDENTIFICATION</scope>
</reference>
<dbReference type="WBParaSite" id="SCUD_0002326901-mRNA-1">
    <property type="protein sequence ID" value="SCUD_0002326901-mRNA-1"/>
    <property type="gene ID" value="SCUD_0002326901"/>
</dbReference>
<accession>A0A183L7E6</accession>